<organism evidence="3 4">
    <name type="scientific">Papaver atlanticum</name>
    <dbReference type="NCBI Taxonomy" id="357466"/>
    <lineage>
        <taxon>Eukaryota</taxon>
        <taxon>Viridiplantae</taxon>
        <taxon>Streptophyta</taxon>
        <taxon>Embryophyta</taxon>
        <taxon>Tracheophyta</taxon>
        <taxon>Spermatophyta</taxon>
        <taxon>Magnoliopsida</taxon>
        <taxon>Ranunculales</taxon>
        <taxon>Papaveraceae</taxon>
        <taxon>Papaveroideae</taxon>
        <taxon>Papaver</taxon>
    </lineage>
</organism>
<accession>A0AAD4X8U4</accession>
<dbReference type="InterPro" id="IPR039928">
    <property type="entry name" value="LNK"/>
</dbReference>
<keyword evidence="4" id="KW-1185">Reference proteome</keyword>
<proteinExistence type="predicted"/>
<protein>
    <submittedName>
        <fullName evidence="3">Uncharacterized protein</fullName>
    </submittedName>
</protein>
<feature type="chain" id="PRO_5042006439" evidence="2">
    <location>
        <begin position="17"/>
        <end position="346"/>
    </location>
</feature>
<dbReference type="GO" id="GO:0007623">
    <property type="term" value="P:circadian rhythm"/>
    <property type="evidence" value="ECO:0007669"/>
    <property type="project" value="InterPro"/>
</dbReference>
<feature type="signal peptide" evidence="2">
    <location>
        <begin position="1"/>
        <end position="16"/>
    </location>
</feature>
<evidence type="ECO:0000256" key="1">
    <source>
        <dbReference type="SAM" id="MobiDB-lite"/>
    </source>
</evidence>
<name>A0AAD4X8U4_9MAGN</name>
<dbReference type="PANTHER" id="PTHR33334:SF5">
    <property type="entry name" value="PROTEIN LNK2"/>
    <property type="match status" value="1"/>
</dbReference>
<feature type="compositionally biased region" description="Low complexity" evidence="1">
    <location>
        <begin position="251"/>
        <end position="261"/>
    </location>
</feature>
<evidence type="ECO:0000313" key="3">
    <source>
        <dbReference type="EMBL" id="KAI3867331.1"/>
    </source>
</evidence>
<dbReference type="EMBL" id="JAJJMB010013564">
    <property type="protein sequence ID" value="KAI3867331.1"/>
    <property type="molecule type" value="Genomic_DNA"/>
</dbReference>
<dbReference type="PANTHER" id="PTHR33334">
    <property type="entry name" value="PROTEIN LNK1"/>
    <property type="match status" value="1"/>
</dbReference>
<dbReference type="Proteomes" id="UP001202328">
    <property type="component" value="Unassembled WGS sequence"/>
</dbReference>
<feature type="region of interest" description="Disordered" evidence="1">
    <location>
        <begin position="251"/>
        <end position="283"/>
    </location>
</feature>
<evidence type="ECO:0000256" key="2">
    <source>
        <dbReference type="SAM" id="SignalP"/>
    </source>
</evidence>
<sequence>PIQSNLLLLQLFSAQALNFFIQIYTLKMYNMENYNSSKVTQQYQDECDRPLTSDDWYQWMQSSSSDGICPVNENGKQKSEIAVSENQYLGGDWPECTYGSGQNKMAWEDEFSVSSMLNDDMDVPQMSLGGVDDCSSARLDKMFDDMVADSQSKCTDQSDLGSSKHMKHDYPQSMYWNKLDETSHFTVSNTDQTEATMDTKAPVKTSAEQEEDANEEVSCKAMQDLEDVMTQLTSETRLFFRDALYRLANNSKQQQQAQNQNRCGEDYKPQSPTQHQEKSMYGRSDNMELGTNIIDRTVAKLMFNEMNCNETDDFCVDSVDFSNASFTAASSFNNNYDQSVQCQNSN</sequence>
<feature type="non-terminal residue" evidence="3">
    <location>
        <position position="1"/>
    </location>
</feature>
<evidence type="ECO:0000313" key="4">
    <source>
        <dbReference type="Proteomes" id="UP001202328"/>
    </source>
</evidence>
<dbReference type="AlphaFoldDB" id="A0AAD4X8U4"/>
<comment type="caution">
    <text evidence="3">The sequence shown here is derived from an EMBL/GenBank/DDBJ whole genome shotgun (WGS) entry which is preliminary data.</text>
</comment>
<dbReference type="GO" id="GO:0006355">
    <property type="term" value="P:regulation of DNA-templated transcription"/>
    <property type="evidence" value="ECO:0007669"/>
    <property type="project" value="InterPro"/>
</dbReference>
<reference evidence="3" key="1">
    <citation type="submission" date="2022-04" db="EMBL/GenBank/DDBJ databases">
        <title>A functionally conserved STORR gene fusion in Papaver species that diverged 16.8 million years ago.</title>
        <authorList>
            <person name="Catania T."/>
        </authorList>
    </citation>
    <scope>NUCLEOTIDE SEQUENCE</scope>
    <source>
        <strain evidence="3">S-188037</strain>
    </source>
</reference>
<keyword evidence="2" id="KW-0732">Signal</keyword>
<gene>
    <name evidence="3" type="ORF">MKW98_001765</name>
</gene>
<feature type="region of interest" description="Disordered" evidence="1">
    <location>
        <begin position="192"/>
        <end position="216"/>
    </location>
</feature>